<keyword evidence="14" id="KW-1185">Reference proteome</keyword>
<evidence type="ECO:0000256" key="1">
    <source>
        <dbReference type="ARBA" id="ARBA00004123"/>
    </source>
</evidence>
<feature type="region of interest" description="Disordered" evidence="12">
    <location>
        <begin position="1"/>
        <end position="39"/>
    </location>
</feature>
<dbReference type="GO" id="GO:0005634">
    <property type="term" value="C:nucleus"/>
    <property type="evidence" value="ECO:0007669"/>
    <property type="project" value="UniProtKB-SubCell"/>
</dbReference>
<dbReference type="GO" id="GO:0106334">
    <property type="term" value="F:3'-deoxyribose phosphate lyase activity"/>
    <property type="evidence" value="ECO:0007669"/>
    <property type="project" value="EnsemblFungi"/>
</dbReference>
<evidence type="ECO:0000313" key="13">
    <source>
        <dbReference type="EMBL" id="ODQ66402.1"/>
    </source>
</evidence>
<evidence type="ECO:0000256" key="8">
    <source>
        <dbReference type="ARBA" id="ARBA00023242"/>
    </source>
</evidence>
<dbReference type="GO" id="GO:0006284">
    <property type="term" value="P:base-excision repair"/>
    <property type="evidence" value="ECO:0007669"/>
    <property type="project" value="EnsemblFungi"/>
</dbReference>
<feature type="compositionally biased region" description="Basic and acidic residues" evidence="12">
    <location>
        <begin position="20"/>
        <end position="39"/>
    </location>
</feature>
<gene>
    <name evidence="13" type="ORF">NADFUDRAFT_82232</name>
</gene>
<name>A0A1E3PN91_9ASCO</name>
<feature type="site" description="Interaction with DNA" evidence="11">
    <location>
        <position position="427"/>
    </location>
</feature>
<dbReference type="PANTHER" id="PTHR12415:SF0">
    <property type="entry name" value="TYROSYL-DNA PHOSPHODIESTERASE 1"/>
    <property type="match status" value="1"/>
</dbReference>
<evidence type="ECO:0000256" key="7">
    <source>
        <dbReference type="ARBA" id="ARBA00023204"/>
    </source>
</evidence>
<dbReference type="EMBL" id="KV454408">
    <property type="protein sequence ID" value="ODQ66402.1"/>
    <property type="molecule type" value="Genomic_DNA"/>
</dbReference>
<dbReference type="GO" id="GO:0017005">
    <property type="term" value="F:3'-tyrosyl-DNA phosphodiesterase activity"/>
    <property type="evidence" value="ECO:0007669"/>
    <property type="project" value="EnsemblFungi"/>
</dbReference>
<evidence type="ECO:0000256" key="2">
    <source>
        <dbReference type="ARBA" id="ARBA00010205"/>
    </source>
</evidence>
<dbReference type="OrthoDB" id="47785at2759"/>
<dbReference type="PANTHER" id="PTHR12415">
    <property type="entry name" value="TYROSYL-DNA PHOSPHODIESTERASE 1"/>
    <property type="match status" value="1"/>
</dbReference>
<dbReference type="Gene3D" id="3.30.870.10">
    <property type="entry name" value="Endonuclease Chain A"/>
    <property type="match status" value="2"/>
</dbReference>
<dbReference type="Proteomes" id="UP000095009">
    <property type="component" value="Unassembled WGS sequence"/>
</dbReference>
<dbReference type="SUPFAM" id="SSF56024">
    <property type="entry name" value="Phospholipase D/nuclease"/>
    <property type="match status" value="2"/>
</dbReference>
<dbReference type="InterPro" id="IPR010347">
    <property type="entry name" value="Tdp1"/>
</dbReference>
<comment type="similarity">
    <text evidence="2">Belongs to the tyrosyl-DNA phosphodiesterase family.</text>
</comment>
<keyword evidence="5" id="KW-0378">Hydrolase</keyword>
<feature type="active site" description="Nucleophile" evidence="9">
    <location>
        <position position="151"/>
    </location>
</feature>
<dbReference type="Pfam" id="PF06087">
    <property type="entry name" value="Tyr-DNA_phospho"/>
    <property type="match status" value="1"/>
</dbReference>
<dbReference type="GO" id="GO:0006265">
    <property type="term" value="P:DNA topological change"/>
    <property type="evidence" value="ECO:0007669"/>
    <property type="project" value="EnsemblFungi"/>
</dbReference>
<evidence type="ECO:0000256" key="6">
    <source>
        <dbReference type="ARBA" id="ARBA00022839"/>
    </source>
</evidence>
<evidence type="ECO:0000256" key="5">
    <source>
        <dbReference type="ARBA" id="ARBA00022801"/>
    </source>
</evidence>
<dbReference type="GO" id="GO:0004527">
    <property type="term" value="F:exonuclease activity"/>
    <property type="evidence" value="ECO:0007669"/>
    <property type="project" value="UniProtKB-KW"/>
</dbReference>
<keyword evidence="4" id="KW-0227">DNA damage</keyword>
<evidence type="ECO:0000256" key="11">
    <source>
        <dbReference type="PIRSR" id="PIRSR610347-3"/>
    </source>
</evidence>
<reference evidence="13 14" key="1">
    <citation type="journal article" date="2016" name="Proc. Natl. Acad. Sci. U.S.A.">
        <title>Comparative genomics of biotechnologically important yeasts.</title>
        <authorList>
            <person name="Riley R."/>
            <person name="Haridas S."/>
            <person name="Wolfe K.H."/>
            <person name="Lopes M.R."/>
            <person name="Hittinger C.T."/>
            <person name="Goeker M."/>
            <person name="Salamov A.A."/>
            <person name="Wisecaver J.H."/>
            <person name="Long T.M."/>
            <person name="Calvey C.H."/>
            <person name="Aerts A.L."/>
            <person name="Barry K.W."/>
            <person name="Choi C."/>
            <person name="Clum A."/>
            <person name="Coughlan A.Y."/>
            <person name="Deshpande S."/>
            <person name="Douglass A.P."/>
            <person name="Hanson S.J."/>
            <person name="Klenk H.-P."/>
            <person name="LaButti K.M."/>
            <person name="Lapidus A."/>
            <person name="Lindquist E.A."/>
            <person name="Lipzen A.M."/>
            <person name="Meier-Kolthoff J.P."/>
            <person name="Ohm R.A."/>
            <person name="Otillar R.P."/>
            <person name="Pangilinan J.L."/>
            <person name="Peng Y."/>
            <person name="Rokas A."/>
            <person name="Rosa C.A."/>
            <person name="Scheuner C."/>
            <person name="Sibirny A.A."/>
            <person name="Slot J.C."/>
            <person name="Stielow J.B."/>
            <person name="Sun H."/>
            <person name="Kurtzman C.P."/>
            <person name="Blackwell M."/>
            <person name="Grigoriev I.V."/>
            <person name="Jeffries T.W."/>
        </authorList>
    </citation>
    <scope>NUCLEOTIDE SEQUENCE [LARGE SCALE GENOMIC DNA]</scope>
    <source>
        <strain evidence="13 14">DSM 6958</strain>
    </source>
</reference>
<comment type="subcellular location">
    <subcellularLocation>
        <location evidence="1">Nucleus</location>
    </subcellularLocation>
</comment>
<evidence type="ECO:0000256" key="12">
    <source>
        <dbReference type="SAM" id="MobiDB-lite"/>
    </source>
</evidence>
<evidence type="ECO:0000256" key="3">
    <source>
        <dbReference type="ARBA" id="ARBA00022722"/>
    </source>
</evidence>
<keyword evidence="6" id="KW-0269">Exonuclease</keyword>
<keyword evidence="7" id="KW-0234">DNA repair</keyword>
<dbReference type="GO" id="GO:0003697">
    <property type="term" value="F:single-stranded DNA binding"/>
    <property type="evidence" value="ECO:0007669"/>
    <property type="project" value="TreeGrafter"/>
</dbReference>
<accession>A0A1E3PN91</accession>
<keyword evidence="8" id="KW-0539">Nucleus</keyword>
<organism evidence="13 14">
    <name type="scientific">Nadsonia fulvescens var. elongata DSM 6958</name>
    <dbReference type="NCBI Taxonomy" id="857566"/>
    <lineage>
        <taxon>Eukaryota</taxon>
        <taxon>Fungi</taxon>
        <taxon>Dikarya</taxon>
        <taxon>Ascomycota</taxon>
        <taxon>Saccharomycotina</taxon>
        <taxon>Dipodascomycetes</taxon>
        <taxon>Dipodascales</taxon>
        <taxon>Dipodascales incertae sedis</taxon>
        <taxon>Nadsonia</taxon>
    </lineage>
</organism>
<evidence type="ECO:0000256" key="10">
    <source>
        <dbReference type="PIRSR" id="PIRSR610347-2"/>
    </source>
</evidence>
<evidence type="ECO:0000256" key="9">
    <source>
        <dbReference type="PIRSR" id="PIRSR610347-1"/>
    </source>
</evidence>
<evidence type="ECO:0000256" key="4">
    <source>
        <dbReference type="ARBA" id="ARBA00022763"/>
    </source>
</evidence>
<feature type="binding site" evidence="10">
    <location>
        <position position="153"/>
    </location>
    <ligand>
        <name>substrate</name>
    </ligand>
</feature>
<protein>
    <submittedName>
        <fullName evidence="13">Phospholipase D/nuclease</fullName>
    </submittedName>
</protein>
<dbReference type="GO" id="GO:0003690">
    <property type="term" value="F:double-stranded DNA binding"/>
    <property type="evidence" value="ECO:0007669"/>
    <property type="project" value="TreeGrafter"/>
</dbReference>
<proteinExistence type="inferred from homology"/>
<dbReference type="AlphaFoldDB" id="A0A1E3PN91"/>
<keyword evidence="3" id="KW-0540">Nuclease</keyword>
<feature type="active site" description="Proton donor/acceptor" evidence="9">
    <location>
        <position position="402"/>
    </location>
</feature>
<feature type="binding site" evidence="10">
    <location>
        <position position="404"/>
    </location>
    <ligand>
        <name>substrate</name>
    </ligand>
</feature>
<sequence length="546" mass="62677">MQRSKRADNEVIVISDSDSGNDHDFRPSKRTRRDSTKLEKVTVEDSSPISLNRLECLSEKLNKDTDTLASLIGHDDLVAMWQFNFVFSLQFIMSKISPRARPKLMVNLIHGLEESPGGTLQAMEYDRQHGYYRKNIKFIKAKMPFRFGSHHTKMMVLKFTDSHQYRDCVQIIVHTANMIAKDWNGLTQGVWKSPMLERKPLNPSLDSQFEQDLLKYLAAYDLAETNELIKLLKQYDFSPIKAIFIASVPGYHGINAEGNFDWGAGKLRHVIRGLNTKRAKFVDPSSSNKQNSPKIIAQVSSIATLGPDPKYLYSLLCDMKGLDPEDSARQKTANITSDLLADLELIFPRVEDVRESLEGYNSGVSIHCFKYFSTQSKQYEYIRPLLRTWKATRAGRQRVLPHIKTYYSYDEITDTLNWYLLTSANLSKQAWGSISYNAKRCSDEIYIQSYECGVLLHAELFQPNNDKVGSQFQSELEPVRVELKPVYGANCLSTAALKRKPARTRWIPIRMAYDVPTEAYQASDKPWCQHLSYKEQDNYGENWIVQ</sequence>
<dbReference type="STRING" id="857566.A0A1E3PN91"/>
<evidence type="ECO:0000313" key="14">
    <source>
        <dbReference type="Proteomes" id="UP000095009"/>
    </source>
</evidence>